<reference evidence="2 3" key="1">
    <citation type="submission" date="2011-08" db="EMBL/GenBank/DDBJ databases">
        <title>The Genome Sequence of Alistipes indistinctus YIT 12060.</title>
        <authorList>
            <consortium name="The Broad Institute Genome Sequencing Platform"/>
            <person name="Earl A."/>
            <person name="Ward D."/>
            <person name="Feldgarden M."/>
            <person name="Gevers D."/>
            <person name="Morotomi M."/>
            <person name="Young S.K."/>
            <person name="Zeng Q."/>
            <person name="Gargeya S."/>
            <person name="Fitzgerald M."/>
            <person name="Haas B."/>
            <person name="Abouelleil A."/>
            <person name="Alvarado L."/>
            <person name="Arachchi H.M."/>
            <person name="Berlin A."/>
            <person name="Brown A."/>
            <person name="Chapman S.B."/>
            <person name="Chen Z."/>
            <person name="Dunbar C."/>
            <person name="Freedman E."/>
            <person name="Gearin G."/>
            <person name="Gellesch M."/>
            <person name="Goldberg J."/>
            <person name="Griggs A."/>
            <person name="Gujja S."/>
            <person name="Heiman D."/>
            <person name="Howarth C."/>
            <person name="Larson L."/>
            <person name="Lui A."/>
            <person name="MacDonald P.J.P."/>
            <person name="Montmayeur A."/>
            <person name="Murphy C."/>
            <person name="Neiman D."/>
            <person name="Pearson M."/>
            <person name="Priest M."/>
            <person name="Roberts A."/>
            <person name="Saif S."/>
            <person name="Shea T."/>
            <person name="Shenoy N."/>
            <person name="Sisk P."/>
            <person name="Stolte C."/>
            <person name="Sykes S."/>
            <person name="Wortman J."/>
            <person name="Nusbaum C."/>
            <person name="Birren B."/>
        </authorList>
    </citation>
    <scope>NUCLEOTIDE SEQUENCE [LARGE SCALE GENOMIC DNA]</scope>
    <source>
        <strain evidence="2 3">YIT 12060</strain>
    </source>
</reference>
<feature type="domain" description="Right handed beta helix" evidence="1">
    <location>
        <begin position="170"/>
        <end position="340"/>
    </location>
</feature>
<evidence type="ECO:0000313" key="2">
    <source>
        <dbReference type="EMBL" id="EHB92954.1"/>
    </source>
</evidence>
<dbReference type="SMART" id="SM00710">
    <property type="entry name" value="PbH1"/>
    <property type="match status" value="5"/>
</dbReference>
<dbReference type="InterPro" id="IPR006626">
    <property type="entry name" value="PbH1"/>
</dbReference>
<protein>
    <recommendedName>
        <fullName evidence="1">Right handed beta helix domain-containing protein</fullName>
    </recommendedName>
</protein>
<dbReference type="PATRIC" id="fig|742725.3.peg.723"/>
<evidence type="ECO:0000313" key="3">
    <source>
        <dbReference type="Proteomes" id="UP000006008"/>
    </source>
</evidence>
<dbReference type="EMBL" id="ADLD01000008">
    <property type="protein sequence ID" value="EHB92954.1"/>
    <property type="molecule type" value="Genomic_DNA"/>
</dbReference>
<dbReference type="InterPro" id="IPR012334">
    <property type="entry name" value="Pectin_lyas_fold"/>
</dbReference>
<dbReference type="STRING" id="742725.HMPREF9450_00667"/>
<keyword evidence="3" id="KW-1185">Reference proteome</keyword>
<dbReference type="InterPro" id="IPR039448">
    <property type="entry name" value="Beta_helix"/>
</dbReference>
<name>G5H6V7_9BACT</name>
<gene>
    <name evidence="2" type="ORF">HMPREF9450_00667</name>
</gene>
<dbReference type="Pfam" id="PF13229">
    <property type="entry name" value="Beta_helix"/>
    <property type="match status" value="1"/>
</dbReference>
<accession>G5H6V7</accession>
<dbReference type="Proteomes" id="UP000006008">
    <property type="component" value="Unassembled WGS sequence"/>
</dbReference>
<proteinExistence type="predicted"/>
<dbReference type="InterPro" id="IPR011050">
    <property type="entry name" value="Pectin_lyase_fold/virulence"/>
</dbReference>
<dbReference type="OrthoDB" id="9763537at2"/>
<sequence>MVRIAQIDTTDKTIKLDEAVMYGLISGADYNRWYVVNLLEEVDVPGEYYIDYPNMTLWLYPSEKIEKLSLSLLAEPMLALEGVKNVEVQHIDFECSRGMGVYMERTENVILRGCRFHNLGATAVCIGKGVKPYDQYAHTGETNIPVSRMIGNLAQYIYKNPVFDREAGRNNGIVDCVIEEVGAGGINMGGGNRITLEPGGNYVQNCRISRYNRVEKSYRPAIQLTGAGNRVSNCEIFDAPSSAILIQGNDHLVEYCDIHNVCNEIDDLGAVYYGRDQSEQGNKLMFNYVHDLSAKHRVTGFYHDDGACGMYVYGNILYKAGLQPVLLGGGSDNHYKNNIFIGTPYGLYVDNRLENWAKGTIDIIKERLEMVNYESGPFKEKYPWAANYVSEGIATPKRNVAERNLFYDISKLLICPGERPYERAYMEMYDNWITWSGKGFDEPGFVDEKNGNWNLKPDAAIFKYIPGFEAIPVDKIGCTLPK</sequence>
<dbReference type="HOGENOM" id="CLU_013461_0_0_10"/>
<evidence type="ECO:0000259" key="1">
    <source>
        <dbReference type="Pfam" id="PF13229"/>
    </source>
</evidence>
<dbReference type="PANTHER" id="PTHR36453">
    <property type="entry name" value="SECRETED PROTEIN-RELATED"/>
    <property type="match status" value="1"/>
</dbReference>
<dbReference type="AlphaFoldDB" id="G5H6V7"/>
<organism evidence="2 3">
    <name type="scientific">Alistipes indistinctus YIT 12060</name>
    <dbReference type="NCBI Taxonomy" id="742725"/>
    <lineage>
        <taxon>Bacteria</taxon>
        <taxon>Pseudomonadati</taxon>
        <taxon>Bacteroidota</taxon>
        <taxon>Bacteroidia</taxon>
        <taxon>Bacteroidales</taxon>
        <taxon>Rikenellaceae</taxon>
        <taxon>Alistipes</taxon>
    </lineage>
</organism>
<dbReference type="PANTHER" id="PTHR36453:SF1">
    <property type="entry name" value="RIGHT HANDED BETA HELIX DOMAIN-CONTAINING PROTEIN"/>
    <property type="match status" value="1"/>
</dbReference>
<dbReference type="Gene3D" id="2.160.20.10">
    <property type="entry name" value="Single-stranded right-handed beta-helix, Pectin lyase-like"/>
    <property type="match status" value="1"/>
</dbReference>
<comment type="caution">
    <text evidence="2">The sequence shown here is derived from an EMBL/GenBank/DDBJ whole genome shotgun (WGS) entry which is preliminary data.</text>
</comment>
<dbReference type="SUPFAM" id="SSF51126">
    <property type="entry name" value="Pectin lyase-like"/>
    <property type="match status" value="1"/>
</dbReference>
<dbReference type="eggNOG" id="COG3420">
    <property type="taxonomic scope" value="Bacteria"/>
</dbReference>